<dbReference type="InterPro" id="IPR043427">
    <property type="entry name" value="YscJ/FliF"/>
</dbReference>
<dbReference type="Pfam" id="PF01514">
    <property type="entry name" value="YscJ_FliF"/>
    <property type="match status" value="1"/>
</dbReference>
<evidence type="ECO:0000256" key="1">
    <source>
        <dbReference type="ARBA" id="ARBA00004117"/>
    </source>
</evidence>
<evidence type="ECO:0000256" key="8">
    <source>
        <dbReference type="ARBA" id="ARBA00023143"/>
    </source>
</evidence>
<protein>
    <recommendedName>
        <fullName evidence="9">Flagellar M-ring protein</fullName>
    </recommendedName>
</protein>
<dbReference type="EMBL" id="LWLG01000007">
    <property type="protein sequence ID" value="OAQ20707.1"/>
    <property type="molecule type" value="Genomic_DNA"/>
</dbReference>
<evidence type="ECO:0000256" key="5">
    <source>
        <dbReference type="ARBA" id="ARBA00022692"/>
    </source>
</evidence>
<gene>
    <name evidence="13" type="ORF">TDIS_1163</name>
</gene>
<evidence type="ECO:0000259" key="12">
    <source>
        <dbReference type="Pfam" id="PF08345"/>
    </source>
</evidence>
<comment type="subcellular location">
    <subcellularLocation>
        <location evidence="1 9">Bacterial flagellum basal body</location>
    </subcellularLocation>
    <subcellularLocation>
        <location evidence="2">Cell membrane</location>
        <topology evidence="2">Multi-pass membrane protein</topology>
    </subcellularLocation>
</comment>
<dbReference type="NCBIfam" id="TIGR00206">
    <property type="entry name" value="fliF"/>
    <property type="match status" value="1"/>
</dbReference>
<keyword evidence="4" id="KW-1003">Cell membrane</keyword>
<dbReference type="PRINTS" id="PR01009">
    <property type="entry name" value="FLGMRINGFLIF"/>
</dbReference>
<dbReference type="InterPro" id="IPR006182">
    <property type="entry name" value="FliF_N_dom"/>
</dbReference>
<evidence type="ECO:0000256" key="4">
    <source>
        <dbReference type="ARBA" id="ARBA00022475"/>
    </source>
</evidence>
<keyword evidence="13" id="KW-0966">Cell projection</keyword>
<dbReference type="GO" id="GO:0003774">
    <property type="term" value="F:cytoskeletal motor activity"/>
    <property type="evidence" value="ECO:0007669"/>
    <property type="project" value="InterPro"/>
</dbReference>
<dbReference type="RefSeq" id="WP_068670273.1">
    <property type="nucleotide sequence ID" value="NZ_LWLG01000007.1"/>
</dbReference>
<dbReference type="PIRSF" id="PIRSF004862">
    <property type="entry name" value="FliF"/>
    <property type="match status" value="1"/>
</dbReference>
<accession>A0A179D3R8</accession>
<keyword evidence="5 10" id="KW-0812">Transmembrane</keyword>
<keyword evidence="8 9" id="KW-0975">Bacterial flagellum</keyword>
<dbReference type="Proteomes" id="UP000078390">
    <property type="component" value="Unassembled WGS sequence"/>
</dbReference>
<dbReference type="STRING" id="999894.TDIS_1163"/>
<dbReference type="PANTHER" id="PTHR30046:SF0">
    <property type="entry name" value="FLAGELLAR M-RING PROTEIN"/>
    <property type="match status" value="1"/>
</dbReference>
<comment type="similarity">
    <text evidence="3 9">Belongs to the FliF family.</text>
</comment>
<dbReference type="InterPro" id="IPR000067">
    <property type="entry name" value="FlgMring_FliF"/>
</dbReference>
<evidence type="ECO:0000313" key="13">
    <source>
        <dbReference type="EMBL" id="OAQ20707.1"/>
    </source>
</evidence>
<dbReference type="Gene3D" id="3.30.300.30">
    <property type="match status" value="1"/>
</dbReference>
<name>A0A179D3R8_9BACT</name>
<keyword evidence="14" id="KW-1185">Reference proteome</keyword>
<dbReference type="Pfam" id="PF08345">
    <property type="entry name" value="YscJ_FliF_C"/>
    <property type="match status" value="1"/>
</dbReference>
<feature type="domain" description="Flagellar M-ring N-terminal" evidence="11">
    <location>
        <begin position="47"/>
        <end position="220"/>
    </location>
</feature>
<comment type="function">
    <text evidence="9">The M ring may be actively involved in energy transduction.</text>
</comment>
<keyword evidence="6 10" id="KW-1133">Transmembrane helix</keyword>
<dbReference type="InterPro" id="IPR045851">
    <property type="entry name" value="AMP-bd_C_sf"/>
</dbReference>
<feature type="domain" description="Flagellar M-ring C-terminal" evidence="12">
    <location>
        <begin position="252"/>
        <end position="406"/>
    </location>
</feature>
<organism evidence="13 14">
    <name type="scientific">Thermosulfurimonas dismutans</name>
    <dbReference type="NCBI Taxonomy" id="999894"/>
    <lineage>
        <taxon>Bacteria</taxon>
        <taxon>Pseudomonadati</taxon>
        <taxon>Thermodesulfobacteriota</taxon>
        <taxon>Thermodesulfobacteria</taxon>
        <taxon>Thermodesulfobacteriales</taxon>
        <taxon>Thermodesulfobacteriaceae</taxon>
        <taxon>Thermosulfurimonas</taxon>
    </lineage>
</organism>
<evidence type="ECO:0000256" key="2">
    <source>
        <dbReference type="ARBA" id="ARBA00004651"/>
    </source>
</evidence>
<keyword evidence="13" id="KW-0969">Cilium</keyword>
<keyword evidence="7 10" id="KW-0472">Membrane</keyword>
<comment type="caution">
    <text evidence="13">The sequence shown here is derived from an EMBL/GenBank/DDBJ whole genome shotgun (WGS) entry which is preliminary data.</text>
</comment>
<evidence type="ECO:0000256" key="6">
    <source>
        <dbReference type="ARBA" id="ARBA00022989"/>
    </source>
</evidence>
<dbReference type="GO" id="GO:0071973">
    <property type="term" value="P:bacterial-type flagellum-dependent cell motility"/>
    <property type="evidence" value="ECO:0007669"/>
    <property type="project" value="InterPro"/>
</dbReference>
<evidence type="ECO:0000256" key="3">
    <source>
        <dbReference type="ARBA" id="ARBA00007971"/>
    </source>
</evidence>
<dbReference type="GO" id="GO:0009431">
    <property type="term" value="C:bacterial-type flagellum basal body, MS ring"/>
    <property type="evidence" value="ECO:0007669"/>
    <property type="project" value="InterPro"/>
</dbReference>
<evidence type="ECO:0000256" key="9">
    <source>
        <dbReference type="PIRNR" id="PIRNR004862"/>
    </source>
</evidence>
<dbReference type="PATRIC" id="fig|999894.6.peg.1157"/>
<feature type="transmembrane region" description="Helical" evidence="10">
    <location>
        <begin position="26"/>
        <end position="46"/>
    </location>
</feature>
<reference evidence="13 14" key="1">
    <citation type="submission" date="2016-04" db="EMBL/GenBank/DDBJ databases">
        <title>Genome analysis of Thermosulfurimonas dismutans, the first thermophilic sulfur-disproportionating bacterium of the phylum Thermodesulfobacteria.</title>
        <authorList>
            <person name="Mardanov A.V."/>
            <person name="Beletsky A.V."/>
            <person name="Kadnikov V.V."/>
            <person name="Slobodkin A.I."/>
            <person name="Ravin N.V."/>
        </authorList>
    </citation>
    <scope>NUCLEOTIDE SEQUENCE [LARGE SCALE GENOMIC DNA]</scope>
    <source>
        <strain evidence="13 14">S95</strain>
    </source>
</reference>
<dbReference type="InterPro" id="IPR013556">
    <property type="entry name" value="Flag_M-ring_C"/>
</dbReference>
<proteinExistence type="inferred from homology"/>
<dbReference type="GO" id="GO:0005886">
    <property type="term" value="C:plasma membrane"/>
    <property type="evidence" value="ECO:0007669"/>
    <property type="project" value="UniProtKB-SubCell"/>
</dbReference>
<keyword evidence="13" id="KW-0282">Flagellum</keyword>
<dbReference type="AlphaFoldDB" id="A0A179D3R8"/>
<dbReference type="OrthoDB" id="9807026at2"/>
<evidence type="ECO:0000256" key="7">
    <source>
        <dbReference type="ARBA" id="ARBA00023136"/>
    </source>
</evidence>
<sequence length="521" mass="56828">MKLLQPREIGGQLKTFYEGLTREQKILGVVLIFLVIGGLVALILWSNRPEWGLLYRGLPEDTAAEVIAYLKGHNIPFKLEPDGTIRVPKEKVPELRMEIAGQGLVGGVGPGFELFDKGQIGATEFAQKVNYQRALEGELSRTIMALKAVKYARVHLALPRESLFIEEEKPPKASVFIQLRPGYTLSRRQVLGIVNLVSGAVTGLTPENVKVIDTNGRVLYRGEEEEEKLTTTQLAYRRKLEDSYRLKIEELLSRALGPGKAIAQVSVDLDFDRGAIREETYDPEMTAVVSESLEESTKTAKAEGGPAGVKGALAAKAEGNLGIAAKGESSSSKKIIRNYEPSRTLKEVTITPGKIKRISVAVLVDANVLPKEKSGAKLEWIEKLVKGAVGYNPDRGDVVEVSTLPFKAEVTKGPSMVMEYLSKLGKPLVELLIVVLVLLLVVRPVLKALLERTTPPAAEEAAALEGEEGAPKVEGEEAKPLPHEMAMGIVQSSPERAAILVKKWLLEESAEERAKALREAA</sequence>
<evidence type="ECO:0000256" key="10">
    <source>
        <dbReference type="SAM" id="Phobius"/>
    </source>
</evidence>
<evidence type="ECO:0000259" key="11">
    <source>
        <dbReference type="Pfam" id="PF01514"/>
    </source>
</evidence>
<dbReference type="PANTHER" id="PTHR30046">
    <property type="entry name" value="FLAGELLAR M-RING PROTEIN"/>
    <property type="match status" value="1"/>
</dbReference>
<evidence type="ECO:0000313" key="14">
    <source>
        <dbReference type="Proteomes" id="UP000078390"/>
    </source>
</evidence>